<sequence length="24" mass="2747">MSIKMKKINTNEQNGKVSLKIQTL</sequence>
<dbReference type="EMBL" id="GBXM01084891">
    <property type="protein sequence ID" value="JAH23686.1"/>
    <property type="molecule type" value="Transcribed_RNA"/>
</dbReference>
<dbReference type="AlphaFoldDB" id="A0A0E9R3D5"/>
<protein>
    <submittedName>
        <fullName evidence="1">Uncharacterized protein</fullName>
    </submittedName>
</protein>
<reference evidence="1" key="1">
    <citation type="submission" date="2014-11" db="EMBL/GenBank/DDBJ databases">
        <authorList>
            <person name="Amaro Gonzalez C."/>
        </authorList>
    </citation>
    <scope>NUCLEOTIDE SEQUENCE</scope>
</reference>
<proteinExistence type="predicted"/>
<evidence type="ECO:0000313" key="1">
    <source>
        <dbReference type="EMBL" id="JAH23686.1"/>
    </source>
</evidence>
<name>A0A0E9R3D5_ANGAN</name>
<accession>A0A0E9R3D5</accession>
<reference evidence="1" key="2">
    <citation type="journal article" date="2015" name="Fish Shellfish Immunol.">
        <title>Early steps in the European eel (Anguilla anguilla)-Vibrio vulnificus interaction in the gills: Role of the RtxA13 toxin.</title>
        <authorList>
            <person name="Callol A."/>
            <person name="Pajuelo D."/>
            <person name="Ebbesson L."/>
            <person name="Teles M."/>
            <person name="MacKenzie S."/>
            <person name="Amaro C."/>
        </authorList>
    </citation>
    <scope>NUCLEOTIDE SEQUENCE</scope>
</reference>
<organism evidence="1">
    <name type="scientific">Anguilla anguilla</name>
    <name type="common">European freshwater eel</name>
    <name type="synonym">Muraena anguilla</name>
    <dbReference type="NCBI Taxonomy" id="7936"/>
    <lineage>
        <taxon>Eukaryota</taxon>
        <taxon>Metazoa</taxon>
        <taxon>Chordata</taxon>
        <taxon>Craniata</taxon>
        <taxon>Vertebrata</taxon>
        <taxon>Euteleostomi</taxon>
        <taxon>Actinopterygii</taxon>
        <taxon>Neopterygii</taxon>
        <taxon>Teleostei</taxon>
        <taxon>Anguilliformes</taxon>
        <taxon>Anguillidae</taxon>
        <taxon>Anguilla</taxon>
    </lineage>
</organism>